<keyword evidence="3" id="KW-0768">Sushi</keyword>
<dbReference type="SUPFAM" id="SSF57535">
    <property type="entry name" value="Complement control module/SCR domain"/>
    <property type="match status" value="1"/>
</dbReference>
<feature type="region of interest" description="Disordered" evidence="4">
    <location>
        <begin position="1"/>
        <end position="30"/>
    </location>
</feature>
<dbReference type="InterPro" id="IPR035976">
    <property type="entry name" value="Sushi/SCR/CCP_sf"/>
</dbReference>
<dbReference type="InterPro" id="IPR053067">
    <property type="entry name" value="SUSD3"/>
</dbReference>
<evidence type="ECO:0000256" key="3">
    <source>
        <dbReference type="PROSITE-ProRule" id="PRU00302"/>
    </source>
</evidence>
<feature type="domain" description="Sushi" evidence="5">
    <location>
        <begin position="63"/>
        <end position="126"/>
    </location>
</feature>
<proteinExistence type="predicted"/>
<feature type="disulfide bond" evidence="3">
    <location>
        <begin position="65"/>
        <end position="108"/>
    </location>
</feature>
<dbReference type="AlphaFoldDB" id="A0A6P3H5H9"/>
<keyword evidence="6" id="KW-1185">Reference proteome</keyword>
<comment type="caution">
    <text evidence="3">Lacks conserved residue(s) required for the propagation of feature annotation.</text>
</comment>
<dbReference type="OrthoDB" id="9939976at2759"/>
<dbReference type="CTD" id="203328"/>
<evidence type="ECO:0000259" key="5">
    <source>
        <dbReference type="PROSITE" id="PS50923"/>
    </source>
</evidence>
<dbReference type="PANTHER" id="PTHR46879">
    <property type="entry name" value="SUSHI DOMAIN-CONTAINING PROTEIN 3"/>
    <property type="match status" value="1"/>
</dbReference>
<dbReference type="Gene3D" id="2.10.70.10">
    <property type="entry name" value="Complement Module, domain 1"/>
    <property type="match status" value="1"/>
</dbReference>
<organism evidence="6 7">
    <name type="scientific">Bison bison bison</name>
    <name type="common">North American plains bison</name>
    <dbReference type="NCBI Taxonomy" id="43346"/>
    <lineage>
        <taxon>Eukaryota</taxon>
        <taxon>Metazoa</taxon>
        <taxon>Chordata</taxon>
        <taxon>Craniata</taxon>
        <taxon>Vertebrata</taxon>
        <taxon>Euteleostomi</taxon>
        <taxon>Mammalia</taxon>
        <taxon>Eutheria</taxon>
        <taxon>Laurasiatheria</taxon>
        <taxon>Artiodactyla</taxon>
        <taxon>Ruminantia</taxon>
        <taxon>Pecora</taxon>
        <taxon>Bovidae</taxon>
        <taxon>Bovinae</taxon>
        <taxon>Bison</taxon>
    </lineage>
</organism>
<dbReference type="CDD" id="cd00033">
    <property type="entry name" value="CCP"/>
    <property type="match status" value="1"/>
</dbReference>
<dbReference type="GeneID" id="104985741"/>
<sequence>MRGAAATLRRRARPGGARGTPCPPPGTAQVLGRQVPTKLLPLLIPSKGPSLLRGPHGAGEKEGMCVQVQQPLQGTFQVLRGDGTSVGTVIMFHCPSGHQMVGSGLLTCAWKGNIAEWSSGTPMCKSETHSWSCRGLQVVSWTRSHLTVFPPSLPRANQLWLQLRSEDLETVQAPYLGLKGLNSDSSISGVSRIQPVQVHDNHSFTTDLGEGTRELASMARGMDKDFWTASGPTSSPCSQVMVHTANPGQILPPSRPTVMLRQPAAYVPGASEIILGHFCVSFNDGRYLDSTSLLNQLKSDFQPSEIWGVICLAIEEPHWCLLSELSCFLEALQSLLGCKEKSLTKSWWS</sequence>
<dbReference type="RefSeq" id="XP_010834364.1">
    <property type="nucleotide sequence ID" value="XM_010836062.1"/>
</dbReference>
<dbReference type="KEGG" id="bbis:104985741"/>
<evidence type="ECO:0000256" key="1">
    <source>
        <dbReference type="ARBA" id="ARBA00022729"/>
    </source>
</evidence>
<evidence type="ECO:0000313" key="6">
    <source>
        <dbReference type="Proteomes" id="UP000515208"/>
    </source>
</evidence>
<keyword evidence="2 3" id="KW-1015">Disulfide bond</keyword>
<accession>A0A6P3H5H9</accession>
<dbReference type="PANTHER" id="PTHR46879:SF1">
    <property type="entry name" value="SUSHI DOMAIN-CONTAINING PROTEIN 3"/>
    <property type="match status" value="1"/>
</dbReference>
<keyword evidence="1" id="KW-0732">Signal</keyword>
<evidence type="ECO:0000313" key="7">
    <source>
        <dbReference type="RefSeq" id="XP_010834364.1"/>
    </source>
</evidence>
<dbReference type="SMART" id="SM00032">
    <property type="entry name" value="CCP"/>
    <property type="match status" value="1"/>
</dbReference>
<reference evidence="7" key="1">
    <citation type="submission" date="2025-08" db="UniProtKB">
        <authorList>
            <consortium name="RefSeq"/>
        </authorList>
    </citation>
    <scope>IDENTIFICATION</scope>
    <source>
        <tissue evidence="7">Blood</tissue>
    </source>
</reference>
<dbReference type="Proteomes" id="UP000515208">
    <property type="component" value="Unplaced"/>
</dbReference>
<dbReference type="GO" id="GO:0005886">
    <property type="term" value="C:plasma membrane"/>
    <property type="evidence" value="ECO:0007669"/>
    <property type="project" value="TreeGrafter"/>
</dbReference>
<evidence type="ECO:0000256" key="2">
    <source>
        <dbReference type="ARBA" id="ARBA00023157"/>
    </source>
</evidence>
<dbReference type="PROSITE" id="PS50923">
    <property type="entry name" value="SUSHI"/>
    <property type="match status" value="1"/>
</dbReference>
<protein>
    <submittedName>
        <fullName evidence="7">Sushi domain-containing protein 3</fullName>
    </submittedName>
</protein>
<dbReference type="InterPro" id="IPR000436">
    <property type="entry name" value="Sushi_SCR_CCP_dom"/>
</dbReference>
<dbReference type="Pfam" id="PF00084">
    <property type="entry name" value="Sushi"/>
    <property type="match status" value="1"/>
</dbReference>
<name>A0A6P3H5H9_BISBB</name>
<evidence type="ECO:0000256" key="4">
    <source>
        <dbReference type="SAM" id="MobiDB-lite"/>
    </source>
</evidence>
<gene>
    <name evidence="7" type="primary">SUSD3</name>
</gene>